<feature type="transmembrane region" description="Helical" evidence="1">
    <location>
        <begin position="331"/>
        <end position="355"/>
    </location>
</feature>
<keyword evidence="1" id="KW-0812">Transmembrane</keyword>
<feature type="transmembrane region" description="Helical" evidence="1">
    <location>
        <begin position="198"/>
        <end position="215"/>
    </location>
</feature>
<dbReference type="InterPro" id="IPR012429">
    <property type="entry name" value="HGSNAT_cat"/>
</dbReference>
<gene>
    <name evidence="3" type="ORF">GCL57_02610</name>
</gene>
<keyword evidence="1" id="KW-1133">Transmembrane helix</keyword>
<feature type="transmembrane region" description="Helical" evidence="1">
    <location>
        <begin position="287"/>
        <end position="311"/>
    </location>
</feature>
<dbReference type="RefSeq" id="WP_152211704.1">
    <property type="nucleotide sequence ID" value="NZ_WFLN01000004.1"/>
</dbReference>
<dbReference type="PANTHER" id="PTHR31061">
    <property type="entry name" value="LD22376P"/>
    <property type="match status" value="1"/>
</dbReference>
<evidence type="ECO:0000313" key="3">
    <source>
        <dbReference type="EMBL" id="KAB8033618.1"/>
    </source>
</evidence>
<feature type="transmembrane region" description="Helical" evidence="1">
    <location>
        <begin position="144"/>
        <end position="165"/>
    </location>
</feature>
<organism evidence="3 4">
    <name type="scientific">Fluviispira multicolorata</name>
    <dbReference type="NCBI Taxonomy" id="2654512"/>
    <lineage>
        <taxon>Bacteria</taxon>
        <taxon>Pseudomonadati</taxon>
        <taxon>Bdellovibrionota</taxon>
        <taxon>Oligoflexia</taxon>
        <taxon>Silvanigrellales</taxon>
        <taxon>Silvanigrellaceae</taxon>
        <taxon>Fluviispira</taxon>
    </lineage>
</organism>
<keyword evidence="4" id="KW-1185">Reference proteome</keyword>
<accession>A0A833JFW1</accession>
<feature type="domain" description="Heparan-alpha-glucosaminide N-acetyltransferase catalytic" evidence="2">
    <location>
        <begin position="6"/>
        <end position="221"/>
    </location>
</feature>
<dbReference type="AlphaFoldDB" id="A0A833JFW1"/>
<feature type="transmembrane region" description="Helical" evidence="1">
    <location>
        <begin position="227"/>
        <end position="245"/>
    </location>
</feature>
<feature type="transmembrane region" description="Helical" evidence="1">
    <location>
        <begin position="251"/>
        <end position="275"/>
    </location>
</feature>
<dbReference type="EMBL" id="WFLN01000004">
    <property type="protein sequence ID" value="KAB8033618.1"/>
    <property type="molecule type" value="Genomic_DNA"/>
</dbReference>
<feature type="transmembrane region" description="Helical" evidence="1">
    <location>
        <begin position="119"/>
        <end position="137"/>
    </location>
</feature>
<feature type="transmembrane region" description="Helical" evidence="1">
    <location>
        <begin position="87"/>
        <end position="107"/>
    </location>
</feature>
<evidence type="ECO:0000256" key="1">
    <source>
        <dbReference type="SAM" id="Phobius"/>
    </source>
</evidence>
<dbReference type="Pfam" id="PF07786">
    <property type="entry name" value="HGSNAT_cat"/>
    <property type="match status" value="1"/>
</dbReference>
<feature type="transmembrane region" description="Helical" evidence="1">
    <location>
        <begin position="12"/>
        <end position="30"/>
    </location>
</feature>
<protein>
    <submittedName>
        <fullName evidence="3">DUF5009 domain-containing protein</fullName>
    </submittedName>
</protein>
<comment type="caution">
    <text evidence="3">The sequence shown here is derived from an EMBL/GenBank/DDBJ whole genome shotgun (WGS) entry which is preliminary data.</text>
</comment>
<evidence type="ECO:0000313" key="4">
    <source>
        <dbReference type="Proteomes" id="UP000442694"/>
    </source>
</evidence>
<feature type="transmembrane region" description="Helical" evidence="1">
    <location>
        <begin position="50"/>
        <end position="67"/>
    </location>
</feature>
<dbReference type="PANTHER" id="PTHR31061:SF24">
    <property type="entry name" value="LD22376P"/>
    <property type="match status" value="1"/>
</dbReference>
<keyword evidence="1" id="KW-0472">Membrane</keyword>
<sequence>MHIHKRISSIDALRGLTVAAMLLVNDAGDWDHVYPWLEHSEWNGCTPADFIFPFFLLIVGVSIQLALGPKAENALLAAERKALVKAVIWRGARIFLLGLLLHLLAAFMIDGQVFRLLGVLQRIGVCFAAAGMITIYMKQAFLQYVLFATILLGYWGLLQFSGGYAPNINLADRIDTAVLGRLSYTFDPITALAHDPEGILSTLPSFATVILGLRAGALLRKGHTLRLILIGFIMMAVGYVWSHWVPLNKQLWTSSFVCWTGGAALLSIGIFHYLIDIRSWPAIGRSFGVNAITAYAGSWIAVCLLSWLNIMNPLYFHWFSEPLTAQFSAEFASFAFSLTFTCLFGIAMWFCNLLGWRVVI</sequence>
<dbReference type="Proteomes" id="UP000442694">
    <property type="component" value="Unassembled WGS sequence"/>
</dbReference>
<name>A0A833JFW1_9BACT</name>
<proteinExistence type="predicted"/>
<reference evidence="3 4" key="1">
    <citation type="submission" date="2019-10" db="EMBL/GenBank/DDBJ databases">
        <title>New genus of Silvanigrellaceae.</title>
        <authorList>
            <person name="Pitt A."/>
            <person name="Hahn M.W."/>
        </authorList>
    </citation>
    <scope>NUCLEOTIDE SEQUENCE [LARGE SCALE GENOMIC DNA]</scope>
    <source>
        <strain evidence="3 4">33A1-SZDP</strain>
    </source>
</reference>
<evidence type="ECO:0000259" key="2">
    <source>
        <dbReference type="Pfam" id="PF07786"/>
    </source>
</evidence>